<keyword evidence="2" id="KW-1185">Reference proteome</keyword>
<dbReference type="PANTHER" id="PTHR41291">
    <property type="entry name" value="DNA ALKYLATION REPAIR PROTEIN"/>
    <property type="match status" value="1"/>
</dbReference>
<evidence type="ECO:0000313" key="2">
    <source>
        <dbReference type="Proteomes" id="UP000321436"/>
    </source>
</evidence>
<dbReference type="InterPro" id="IPR014825">
    <property type="entry name" value="DNA_alkylation"/>
</dbReference>
<dbReference type="EMBL" id="BKAU01000007">
    <property type="protein sequence ID" value="GEP98514.1"/>
    <property type="molecule type" value="Genomic_DNA"/>
</dbReference>
<reference evidence="1 2" key="1">
    <citation type="submission" date="2019-07" db="EMBL/GenBank/DDBJ databases">
        <title>Whole genome shotgun sequence of Chitinophaga cymbidii NBRC 109752.</title>
        <authorList>
            <person name="Hosoyama A."/>
            <person name="Uohara A."/>
            <person name="Ohji S."/>
            <person name="Ichikawa N."/>
        </authorList>
    </citation>
    <scope>NUCLEOTIDE SEQUENCE [LARGE SCALE GENOMIC DNA]</scope>
    <source>
        <strain evidence="1 2">NBRC 109752</strain>
    </source>
</reference>
<dbReference type="Proteomes" id="UP000321436">
    <property type="component" value="Unassembled WGS sequence"/>
</dbReference>
<evidence type="ECO:0000313" key="1">
    <source>
        <dbReference type="EMBL" id="GEP98514.1"/>
    </source>
</evidence>
<dbReference type="AlphaFoldDB" id="A0A512RS50"/>
<protein>
    <submittedName>
        <fullName evidence="1">DNA alkylation repair protein</fullName>
    </submittedName>
</protein>
<accession>A0A512RS50</accession>
<sequence>MTTDFMNLEYPVKMTEHKIDMKLSSQAENILAQINTETRLGDLRKIASEIKKDHGLALELWSTGQFLHRQLAILIMDKKQLSQELIDKLDKDIKQHSEDERLQLIDWLMANQLSKDKKTISLMETWENSQSSLQRRIFWYYHGRLRWVGQTPPPNSEELLSKIETRIEKEVPEVQWAMNFTTAQIGIFEEKYRSRCIALGERTGLYKDEIVAKNCTPNYLPKYIAIQVDKLKNK</sequence>
<dbReference type="InterPro" id="IPR016024">
    <property type="entry name" value="ARM-type_fold"/>
</dbReference>
<dbReference type="Pfam" id="PF08713">
    <property type="entry name" value="DNA_alkylation"/>
    <property type="match status" value="1"/>
</dbReference>
<name>A0A512RS50_9BACT</name>
<proteinExistence type="predicted"/>
<gene>
    <name evidence="1" type="ORF">CCY01nite_47740</name>
</gene>
<dbReference type="Gene3D" id="1.25.10.90">
    <property type="match status" value="1"/>
</dbReference>
<comment type="caution">
    <text evidence="1">The sequence shown here is derived from an EMBL/GenBank/DDBJ whole genome shotgun (WGS) entry which is preliminary data.</text>
</comment>
<organism evidence="1 2">
    <name type="scientific">Chitinophaga cymbidii</name>
    <dbReference type="NCBI Taxonomy" id="1096750"/>
    <lineage>
        <taxon>Bacteria</taxon>
        <taxon>Pseudomonadati</taxon>
        <taxon>Bacteroidota</taxon>
        <taxon>Chitinophagia</taxon>
        <taxon>Chitinophagales</taxon>
        <taxon>Chitinophagaceae</taxon>
        <taxon>Chitinophaga</taxon>
    </lineage>
</organism>
<dbReference type="PANTHER" id="PTHR41291:SF1">
    <property type="entry name" value="DNA ALKYLATION REPAIR PROTEIN"/>
    <property type="match status" value="1"/>
</dbReference>
<dbReference type="SUPFAM" id="SSF48371">
    <property type="entry name" value="ARM repeat"/>
    <property type="match status" value="1"/>
</dbReference>